<name>A0ACC0WEK8_9STRA</name>
<organism evidence="1 2">
    <name type="scientific">Peronosclerospora sorghi</name>
    <dbReference type="NCBI Taxonomy" id="230839"/>
    <lineage>
        <taxon>Eukaryota</taxon>
        <taxon>Sar</taxon>
        <taxon>Stramenopiles</taxon>
        <taxon>Oomycota</taxon>
        <taxon>Peronosporomycetes</taxon>
        <taxon>Peronosporales</taxon>
        <taxon>Peronosporaceae</taxon>
        <taxon>Peronosclerospora</taxon>
    </lineage>
</organism>
<evidence type="ECO:0000313" key="2">
    <source>
        <dbReference type="Proteomes" id="UP001163321"/>
    </source>
</evidence>
<gene>
    <name evidence="1" type="ORF">PsorP6_012978</name>
</gene>
<reference evidence="1 2" key="1">
    <citation type="journal article" date="2022" name="bioRxiv">
        <title>The genome of the oomycete Peronosclerospora sorghi, a cosmopolitan pathogen of maize and sorghum, is inflated with dispersed pseudogenes.</title>
        <authorList>
            <person name="Fletcher K."/>
            <person name="Martin F."/>
            <person name="Isakeit T."/>
            <person name="Cavanaugh K."/>
            <person name="Magill C."/>
            <person name="Michelmore R."/>
        </authorList>
    </citation>
    <scope>NUCLEOTIDE SEQUENCE [LARGE SCALE GENOMIC DNA]</scope>
    <source>
        <strain evidence="1">P6</strain>
    </source>
</reference>
<proteinExistence type="predicted"/>
<dbReference type="EMBL" id="CM047592">
    <property type="protein sequence ID" value="KAI9917197.1"/>
    <property type="molecule type" value="Genomic_DNA"/>
</dbReference>
<sequence>MLTKLADLMEEYETRAAEEAAETRAASTDMHVMVDEDGRYTGSAAREIERSFASKELEETEARIDVSDEVILPDAHAAPRWSEKYQPRKPRYFYRVKTG</sequence>
<comment type="caution">
    <text evidence="1">The sequence shown here is derived from an EMBL/GenBank/DDBJ whole genome shotgun (WGS) entry which is preliminary data.</text>
</comment>
<keyword evidence="2" id="KW-1185">Reference proteome</keyword>
<accession>A0ACC0WEK8</accession>
<dbReference type="Proteomes" id="UP001163321">
    <property type="component" value="Chromosome 13"/>
</dbReference>
<protein>
    <submittedName>
        <fullName evidence="1">Uncharacterized protein</fullName>
    </submittedName>
</protein>
<evidence type="ECO:0000313" key="1">
    <source>
        <dbReference type="EMBL" id="KAI9917197.1"/>
    </source>
</evidence>